<reference evidence="5 6" key="1">
    <citation type="submission" date="2017-10" db="EMBL/GenBank/DDBJ databases">
        <title>A novel species of cold-tolerant Malassezia isolated from bats.</title>
        <authorList>
            <person name="Lorch J.M."/>
            <person name="Palmer J.M."/>
            <person name="Vanderwolf K.J."/>
            <person name="Schmidt K.Z."/>
            <person name="Verant M.L."/>
            <person name="Weller T.J."/>
            <person name="Blehert D.S."/>
        </authorList>
    </citation>
    <scope>NUCLEOTIDE SEQUENCE [LARGE SCALE GENOMIC DNA]</scope>
    <source>
        <strain evidence="5 6">NWHC:44797-103</strain>
    </source>
</reference>
<dbReference type="PANTHER" id="PTHR30024:SF47">
    <property type="entry name" value="TAURINE-BINDING PERIPLASMIC PROTEIN"/>
    <property type="match status" value="1"/>
</dbReference>
<dbReference type="AlphaFoldDB" id="A0A2N1JDF7"/>
<evidence type="ECO:0000313" key="5">
    <source>
        <dbReference type="EMBL" id="PKI84569.1"/>
    </source>
</evidence>
<comment type="similarity">
    <text evidence="2">Belongs to the bacterial solute-binding protein SsuA/TauA family.</text>
</comment>
<dbReference type="Proteomes" id="UP000232875">
    <property type="component" value="Unassembled WGS sequence"/>
</dbReference>
<dbReference type="Gene3D" id="3.40.190.10">
    <property type="entry name" value="Periplasmic binding protein-like II"/>
    <property type="match status" value="2"/>
</dbReference>
<dbReference type="InterPro" id="IPR054364">
    <property type="entry name" value="Ca3427-like_PBP2"/>
</dbReference>
<evidence type="ECO:0000256" key="3">
    <source>
        <dbReference type="ARBA" id="ARBA00022729"/>
    </source>
</evidence>
<dbReference type="GO" id="GO:0042597">
    <property type="term" value="C:periplasmic space"/>
    <property type="evidence" value="ECO:0007669"/>
    <property type="project" value="UniProtKB-SubCell"/>
</dbReference>
<comment type="subcellular location">
    <subcellularLocation>
        <location evidence="1">Periplasm</location>
    </subcellularLocation>
</comment>
<keyword evidence="3" id="KW-0732">Signal</keyword>
<organism evidence="5 6">
    <name type="scientific">Malassezia vespertilionis</name>
    <dbReference type="NCBI Taxonomy" id="2020962"/>
    <lineage>
        <taxon>Eukaryota</taxon>
        <taxon>Fungi</taxon>
        <taxon>Dikarya</taxon>
        <taxon>Basidiomycota</taxon>
        <taxon>Ustilaginomycotina</taxon>
        <taxon>Malasseziomycetes</taxon>
        <taxon>Malasseziales</taxon>
        <taxon>Malasseziaceae</taxon>
        <taxon>Malassezia</taxon>
    </lineage>
</organism>
<sequence length="335" mass="36294">MALSKLRVGYVPEHFAAPLLQLADTPWGKTHVELIEQPSGTGQMLTSLDAAAPGGQKIDVAVALTEALIAGVAKGRSDYQLVGTYVRSSLNWAIIAGTERGADRYQSVPDLRDAKVGVSRLGSGSHIMASVLALEQGWVGPDGKVAKQEFVVNNDFKTLRDGVNQVPGHETGFFMWEWFTTKPYRDTGEIRFLGSIPTPWSSWAIAASKHTATVPENAGVLKAFLDHLDASIRAFANPSTRADHSLHKFIQSVHQYKPEDVEAWAEKVRWAGEETPDPEGIRPLDPKANAVNAHSVSGAMILNTLRILEEAGVLQRPANGWSPASFVDTSVAQLL</sequence>
<keyword evidence="6" id="KW-1185">Reference proteome</keyword>
<dbReference type="PANTHER" id="PTHR30024">
    <property type="entry name" value="ALIPHATIC SULFONATES-BINDING PROTEIN-RELATED"/>
    <property type="match status" value="1"/>
</dbReference>
<dbReference type="OrthoDB" id="1363at2759"/>
<evidence type="ECO:0000256" key="1">
    <source>
        <dbReference type="ARBA" id="ARBA00004418"/>
    </source>
</evidence>
<gene>
    <name evidence="5" type="ORF">MVES_001694</name>
</gene>
<evidence type="ECO:0000259" key="4">
    <source>
        <dbReference type="Pfam" id="PF22384"/>
    </source>
</evidence>
<proteinExistence type="inferred from homology"/>
<dbReference type="Pfam" id="PF22384">
    <property type="entry name" value="PBP2_Ca3427_like"/>
    <property type="match status" value="1"/>
</dbReference>
<evidence type="ECO:0000313" key="6">
    <source>
        <dbReference type="Proteomes" id="UP000232875"/>
    </source>
</evidence>
<feature type="domain" description="Ca3427-like PBP 2" evidence="4">
    <location>
        <begin position="92"/>
        <end position="196"/>
    </location>
</feature>
<accession>A0A2N1JDF7</accession>
<protein>
    <recommendedName>
        <fullName evidence="4">Ca3427-like PBP 2 domain-containing protein</fullName>
    </recommendedName>
</protein>
<dbReference type="SUPFAM" id="SSF53850">
    <property type="entry name" value="Periplasmic binding protein-like II"/>
    <property type="match status" value="1"/>
</dbReference>
<evidence type="ECO:0000256" key="2">
    <source>
        <dbReference type="ARBA" id="ARBA00010742"/>
    </source>
</evidence>
<name>A0A2N1JDF7_9BASI</name>
<dbReference type="EMBL" id="KZ454989">
    <property type="protein sequence ID" value="PKI84569.1"/>
    <property type="molecule type" value="Genomic_DNA"/>
</dbReference>